<evidence type="ECO:0000256" key="1">
    <source>
        <dbReference type="ARBA" id="ARBA00004651"/>
    </source>
</evidence>
<dbReference type="PANTHER" id="PTHR30506:SF3">
    <property type="entry name" value="UPF0126 INNER MEMBRANE PROTEIN YADS-RELATED"/>
    <property type="match status" value="1"/>
</dbReference>
<evidence type="ECO:0000256" key="7">
    <source>
        <dbReference type="SAM" id="Phobius"/>
    </source>
</evidence>
<keyword evidence="5 7" id="KW-1133">Transmembrane helix</keyword>
<dbReference type="GO" id="GO:0005886">
    <property type="term" value="C:plasma membrane"/>
    <property type="evidence" value="ECO:0007669"/>
    <property type="project" value="UniProtKB-SubCell"/>
</dbReference>
<feature type="transmembrane region" description="Helical" evidence="7">
    <location>
        <begin position="89"/>
        <end position="108"/>
    </location>
</feature>
<dbReference type="KEGG" id="lpav:PLANPX_5480"/>
<evidence type="ECO:0000256" key="4">
    <source>
        <dbReference type="ARBA" id="ARBA00022692"/>
    </source>
</evidence>
<dbReference type="PANTHER" id="PTHR30506">
    <property type="entry name" value="INNER MEMBRANE PROTEIN"/>
    <property type="match status" value="1"/>
</dbReference>
<dbReference type="InterPro" id="IPR005115">
    <property type="entry name" value="Gly_transporter"/>
</dbReference>
<dbReference type="Pfam" id="PF03458">
    <property type="entry name" value="Gly_transporter"/>
    <property type="match status" value="2"/>
</dbReference>
<evidence type="ECO:0000313" key="9">
    <source>
        <dbReference type="EMBL" id="BBO35868.1"/>
    </source>
</evidence>
<feature type="domain" description="Glycine transporter" evidence="8">
    <location>
        <begin position="91"/>
        <end position="163"/>
    </location>
</feature>
<dbReference type="AlphaFoldDB" id="A0A5K7XHE8"/>
<reference evidence="10" key="1">
    <citation type="submission" date="2019-10" db="EMBL/GenBank/DDBJ databases">
        <title>Lacipirellula parvula gen. nov., sp. nov., representing a lineage of planctomycetes widespread in freshwater anoxic habitats, and description of the family Lacipirellulaceae.</title>
        <authorList>
            <person name="Dedysh S.N."/>
            <person name="Kulichevskaya I.S."/>
            <person name="Beletsky A.V."/>
            <person name="Rakitin A.L."/>
            <person name="Mardanov A.V."/>
            <person name="Ivanova A.A."/>
            <person name="Saltykova V.X."/>
            <person name="Rijpstra W.I.C."/>
            <person name="Sinninghe Damste J.S."/>
            <person name="Ravin N.V."/>
        </authorList>
    </citation>
    <scope>NUCLEOTIDE SEQUENCE [LARGE SCALE GENOMIC DNA]</scope>
    <source>
        <strain evidence="10">PX69</strain>
    </source>
</reference>
<evidence type="ECO:0000256" key="2">
    <source>
        <dbReference type="ARBA" id="ARBA00008193"/>
    </source>
</evidence>
<evidence type="ECO:0000256" key="5">
    <source>
        <dbReference type="ARBA" id="ARBA00022989"/>
    </source>
</evidence>
<keyword evidence="6 7" id="KW-0472">Membrane</keyword>
<feature type="transmembrane region" description="Helical" evidence="7">
    <location>
        <begin position="148"/>
        <end position="166"/>
    </location>
</feature>
<comment type="subcellular location">
    <subcellularLocation>
        <location evidence="1">Cell membrane</location>
        <topology evidence="1">Multi-pass membrane protein</topology>
    </subcellularLocation>
</comment>
<gene>
    <name evidence="9" type="ORF">PLANPX_5480</name>
</gene>
<dbReference type="RefSeq" id="WP_152101151.1">
    <property type="nucleotide sequence ID" value="NZ_AP021861.1"/>
</dbReference>
<name>A0A5K7XHE8_9BACT</name>
<evidence type="ECO:0000313" key="10">
    <source>
        <dbReference type="Proteomes" id="UP000326837"/>
    </source>
</evidence>
<feature type="domain" description="Glycine transporter" evidence="8">
    <location>
        <begin position="5"/>
        <end position="77"/>
    </location>
</feature>
<evidence type="ECO:0000256" key="6">
    <source>
        <dbReference type="ARBA" id="ARBA00023136"/>
    </source>
</evidence>
<sequence>MYPAIEVAAVAASALYGILRGARQNFDLVGICYIAFAVAFGGGTVRDVLLDRHPIFWIANDHLVWIAMAIAVAGAFLPKLVSKLEPLLWIPDAMGLGLFSVLGAVYALECGTGRFVAILLGVATGSFGGVIADVICNELPLVFTRSPLYATCSFFGAFAYVLLEWLGVGSSLAMGVGFCVVVALRVGAVRWDWQLPTHAVEKKPSRRGDEG</sequence>
<keyword evidence="3" id="KW-1003">Cell membrane</keyword>
<keyword evidence="4 7" id="KW-0812">Transmembrane</keyword>
<keyword evidence="10" id="KW-1185">Reference proteome</keyword>
<feature type="transmembrane region" description="Helical" evidence="7">
    <location>
        <begin position="26"/>
        <end position="43"/>
    </location>
</feature>
<feature type="transmembrane region" description="Helical" evidence="7">
    <location>
        <begin position="172"/>
        <end position="193"/>
    </location>
</feature>
<evidence type="ECO:0000259" key="8">
    <source>
        <dbReference type="Pfam" id="PF03458"/>
    </source>
</evidence>
<comment type="similarity">
    <text evidence="2">Belongs to the UPF0126 family.</text>
</comment>
<feature type="transmembrane region" description="Helical" evidence="7">
    <location>
        <begin position="55"/>
        <end position="77"/>
    </location>
</feature>
<feature type="transmembrane region" description="Helical" evidence="7">
    <location>
        <begin position="114"/>
        <end position="136"/>
    </location>
</feature>
<organism evidence="9 10">
    <name type="scientific">Lacipirellula parvula</name>
    <dbReference type="NCBI Taxonomy" id="2650471"/>
    <lineage>
        <taxon>Bacteria</taxon>
        <taxon>Pseudomonadati</taxon>
        <taxon>Planctomycetota</taxon>
        <taxon>Planctomycetia</taxon>
        <taxon>Pirellulales</taxon>
        <taxon>Lacipirellulaceae</taxon>
        <taxon>Lacipirellula</taxon>
    </lineage>
</organism>
<dbReference type="Proteomes" id="UP000326837">
    <property type="component" value="Chromosome"/>
</dbReference>
<evidence type="ECO:0000256" key="3">
    <source>
        <dbReference type="ARBA" id="ARBA00022475"/>
    </source>
</evidence>
<accession>A0A5K7XHE8</accession>
<proteinExistence type="inferred from homology"/>
<dbReference type="EMBL" id="AP021861">
    <property type="protein sequence ID" value="BBO35868.1"/>
    <property type="molecule type" value="Genomic_DNA"/>
</dbReference>
<protein>
    <recommendedName>
        <fullName evidence="8">Glycine transporter domain-containing protein</fullName>
    </recommendedName>
</protein>